<dbReference type="CDD" id="cd04301">
    <property type="entry name" value="NAT_SF"/>
    <property type="match status" value="1"/>
</dbReference>
<organism evidence="4 5">
    <name type="scientific">Paenalkalicoccus suaedae</name>
    <dbReference type="NCBI Taxonomy" id="2592382"/>
    <lineage>
        <taxon>Bacteria</taxon>
        <taxon>Bacillati</taxon>
        <taxon>Bacillota</taxon>
        <taxon>Bacilli</taxon>
        <taxon>Bacillales</taxon>
        <taxon>Bacillaceae</taxon>
        <taxon>Paenalkalicoccus</taxon>
    </lineage>
</organism>
<name>A0A859FKM4_9BACI</name>
<dbReference type="SUPFAM" id="SSF55729">
    <property type="entry name" value="Acyl-CoA N-acyltransferases (Nat)"/>
    <property type="match status" value="1"/>
</dbReference>
<dbReference type="Gene3D" id="3.40.630.30">
    <property type="match status" value="1"/>
</dbReference>
<gene>
    <name evidence="4" type="ORF">FLK61_38640</name>
</gene>
<sequence length="141" mass="16407">MLRPFNTADLPRIAELWLETNVRAHDFVPESYWRGNLDAVREMLPEATIFVWEENRVIAGFIGLSDSYIAGIFVDATHQSRGVGRRLLDYVKVEHDKLVLRVYRKNVRARAFYKREGFVEVSESVDEATGEVEVMMEWERG</sequence>
<dbReference type="AlphaFoldDB" id="A0A859FKM4"/>
<keyword evidence="1 4" id="KW-0808">Transferase</keyword>
<dbReference type="InterPro" id="IPR016181">
    <property type="entry name" value="Acyl_CoA_acyltransferase"/>
</dbReference>
<dbReference type="Proteomes" id="UP000318138">
    <property type="component" value="Chromosome"/>
</dbReference>
<keyword evidence="2" id="KW-0012">Acyltransferase</keyword>
<dbReference type="PROSITE" id="PS51186">
    <property type="entry name" value="GNAT"/>
    <property type="match status" value="1"/>
</dbReference>
<evidence type="ECO:0000259" key="3">
    <source>
        <dbReference type="PROSITE" id="PS51186"/>
    </source>
</evidence>
<protein>
    <submittedName>
        <fullName evidence="4">GNAT family N-acetyltransferase</fullName>
    </submittedName>
</protein>
<dbReference type="InterPro" id="IPR000182">
    <property type="entry name" value="GNAT_dom"/>
</dbReference>
<dbReference type="GO" id="GO:0016747">
    <property type="term" value="F:acyltransferase activity, transferring groups other than amino-acyl groups"/>
    <property type="evidence" value="ECO:0007669"/>
    <property type="project" value="InterPro"/>
</dbReference>
<dbReference type="PANTHER" id="PTHR43800">
    <property type="entry name" value="PEPTIDYL-LYSINE N-ACETYLTRANSFERASE YJAB"/>
    <property type="match status" value="1"/>
</dbReference>
<evidence type="ECO:0000256" key="1">
    <source>
        <dbReference type="ARBA" id="ARBA00022679"/>
    </source>
</evidence>
<keyword evidence="5" id="KW-1185">Reference proteome</keyword>
<evidence type="ECO:0000256" key="2">
    <source>
        <dbReference type="ARBA" id="ARBA00023315"/>
    </source>
</evidence>
<evidence type="ECO:0000313" key="4">
    <source>
        <dbReference type="EMBL" id="QKS73329.1"/>
    </source>
</evidence>
<proteinExistence type="predicted"/>
<dbReference type="PANTHER" id="PTHR43800:SF1">
    <property type="entry name" value="PEPTIDYL-LYSINE N-ACETYLTRANSFERASE YJAB"/>
    <property type="match status" value="1"/>
</dbReference>
<accession>A0A859FKM4</accession>
<evidence type="ECO:0000313" key="5">
    <source>
        <dbReference type="Proteomes" id="UP000318138"/>
    </source>
</evidence>
<dbReference type="Pfam" id="PF13673">
    <property type="entry name" value="Acetyltransf_10"/>
    <property type="match status" value="1"/>
</dbReference>
<feature type="domain" description="N-acetyltransferase" evidence="3">
    <location>
        <begin position="1"/>
        <end position="141"/>
    </location>
</feature>
<dbReference type="KEGG" id="psua:FLK61_38640"/>
<dbReference type="EMBL" id="CP041372">
    <property type="protein sequence ID" value="QKS73329.1"/>
    <property type="molecule type" value="Genomic_DNA"/>
</dbReference>
<reference evidence="5" key="1">
    <citation type="submission" date="2019-07" db="EMBL/GenBank/DDBJ databases">
        <title>Bacillus alkalisoli sp. nov. isolated from saline soil.</title>
        <authorList>
            <person name="Sun J.-Q."/>
            <person name="Xu L."/>
        </authorList>
    </citation>
    <scope>NUCLEOTIDE SEQUENCE [LARGE SCALE GENOMIC DNA]</scope>
    <source>
        <strain evidence="5">M4U3P1</strain>
    </source>
</reference>